<reference evidence="4" key="1">
    <citation type="submission" date="2020-05" db="EMBL/GenBank/DDBJ databases">
        <authorList>
            <person name="Chiriac C."/>
            <person name="Salcher M."/>
            <person name="Ghai R."/>
            <person name="Kavagutti S V."/>
        </authorList>
    </citation>
    <scope>NUCLEOTIDE SEQUENCE</scope>
</reference>
<evidence type="ECO:0000313" key="4">
    <source>
        <dbReference type="EMBL" id="CAB4890262.1"/>
    </source>
</evidence>
<comment type="similarity">
    <text evidence="1">Belongs to the bacterial ribosomal protein bL28 family.</text>
</comment>
<dbReference type="GO" id="GO:0003735">
    <property type="term" value="F:structural constituent of ribosome"/>
    <property type="evidence" value="ECO:0007669"/>
    <property type="project" value="InterPro"/>
</dbReference>
<keyword evidence="2" id="KW-0689">Ribosomal protein</keyword>
<dbReference type="PANTHER" id="PTHR39080:SF1">
    <property type="entry name" value="LARGE RIBOSOMAL SUBUNIT PROTEIN BL28A"/>
    <property type="match status" value="1"/>
</dbReference>
<keyword evidence="3" id="KW-0687">Ribonucleoprotein</keyword>
<dbReference type="GO" id="GO:1990904">
    <property type="term" value="C:ribonucleoprotein complex"/>
    <property type="evidence" value="ECO:0007669"/>
    <property type="project" value="UniProtKB-KW"/>
</dbReference>
<proteinExistence type="inferred from homology"/>
<dbReference type="Pfam" id="PF00830">
    <property type="entry name" value="Ribosomal_L28"/>
    <property type="match status" value="1"/>
</dbReference>
<dbReference type="InterPro" id="IPR001383">
    <property type="entry name" value="Ribosomal_bL28_bact-type"/>
</dbReference>
<dbReference type="EMBL" id="CAFBLP010000103">
    <property type="protein sequence ID" value="CAB4890262.1"/>
    <property type="molecule type" value="Genomic_DNA"/>
</dbReference>
<dbReference type="InterPro" id="IPR050096">
    <property type="entry name" value="Bacterial_rp_bL28"/>
</dbReference>
<name>A0A6J7F299_9ZZZZ</name>
<dbReference type="InterPro" id="IPR026569">
    <property type="entry name" value="Ribosomal_bL28"/>
</dbReference>
<evidence type="ECO:0000256" key="2">
    <source>
        <dbReference type="ARBA" id="ARBA00022980"/>
    </source>
</evidence>
<dbReference type="NCBIfam" id="TIGR00009">
    <property type="entry name" value="L28"/>
    <property type="match status" value="1"/>
</dbReference>
<dbReference type="GO" id="GO:0006412">
    <property type="term" value="P:translation"/>
    <property type="evidence" value="ECO:0007669"/>
    <property type="project" value="InterPro"/>
</dbReference>
<protein>
    <submittedName>
        <fullName evidence="4">Unannotated protein</fullName>
    </submittedName>
</protein>
<gene>
    <name evidence="4" type="ORF">UFOPK3376_02770</name>
</gene>
<evidence type="ECO:0000256" key="1">
    <source>
        <dbReference type="ARBA" id="ARBA00008760"/>
    </source>
</evidence>
<sequence>MSVSHSHRRTKRRWNPNIQKVRALVGKTPTRINVCTGCIKSGKIVKAG</sequence>
<evidence type="ECO:0000256" key="3">
    <source>
        <dbReference type="ARBA" id="ARBA00023274"/>
    </source>
</evidence>
<dbReference type="SUPFAM" id="SSF143800">
    <property type="entry name" value="L28p-like"/>
    <property type="match status" value="1"/>
</dbReference>
<dbReference type="InterPro" id="IPR034704">
    <property type="entry name" value="Ribosomal_bL28/bL31-like_sf"/>
</dbReference>
<dbReference type="InterPro" id="IPR037147">
    <property type="entry name" value="Ribosomal_bL28_sf"/>
</dbReference>
<dbReference type="GO" id="GO:0005840">
    <property type="term" value="C:ribosome"/>
    <property type="evidence" value="ECO:0007669"/>
    <property type="project" value="UniProtKB-KW"/>
</dbReference>
<dbReference type="PANTHER" id="PTHR39080">
    <property type="entry name" value="50S RIBOSOMAL PROTEIN L28"/>
    <property type="match status" value="1"/>
</dbReference>
<dbReference type="AlphaFoldDB" id="A0A6J7F299"/>
<dbReference type="Gene3D" id="2.30.170.40">
    <property type="entry name" value="Ribosomal protein L28/L24"/>
    <property type="match status" value="1"/>
</dbReference>
<organism evidence="4">
    <name type="scientific">freshwater metagenome</name>
    <dbReference type="NCBI Taxonomy" id="449393"/>
    <lineage>
        <taxon>unclassified sequences</taxon>
        <taxon>metagenomes</taxon>
        <taxon>ecological metagenomes</taxon>
    </lineage>
</organism>
<accession>A0A6J7F299</accession>